<organism evidence="1 2">
    <name type="scientific">Aspergillus kawachii</name>
    <name type="common">White koji mold</name>
    <name type="synonym">Aspergillus awamori var. kawachi</name>
    <dbReference type="NCBI Taxonomy" id="1069201"/>
    <lineage>
        <taxon>Eukaryota</taxon>
        <taxon>Fungi</taxon>
        <taxon>Dikarya</taxon>
        <taxon>Ascomycota</taxon>
        <taxon>Pezizomycotina</taxon>
        <taxon>Eurotiomycetes</taxon>
        <taxon>Eurotiomycetidae</taxon>
        <taxon>Eurotiales</taxon>
        <taxon>Aspergillaceae</taxon>
        <taxon>Aspergillus</taxon>
        <taxon>Aspergillus subgen. Circumdati</taxon>
    </lineage>
</organism>
<accession>A0A146FM47</accession>
<dbReference type="EMBL" id="BCWF01000021">
    <property type="protein sequence ID" value="GAT26469.1"/>
    <property type="molecule type" value="Genomic_DNA"/>
</dbReference>
<dbReference type="VEuPathDB" id="FungiDB:ASPFODRAFT_38886"/>
<proteinExistence type="predicted"/>
<comment type="caution">
    <text evidence="1">The sequence shown here is derived from an EMBL/GenBank/DDBJ whole genome shotgun (WGS) entry which is preliminary data.</text>
</comment>
<evidence type="ECO:0000313" key="1">
    <source>
        <dbReference type="EMBL" id="GAT26469.1"/>
    </source>
</evidence>
<sequence>MSSGNDNNNNPNLLGGVGDTLGKTVGGLGDTVGSTVGGLGDTVGNTVGGLGQTAGGATQGLGKTVGGATEGLGNTTRGVGQSTGDILSSINGDRSGQIDFLRMSKTQSMKRKLETRMNAIGTERAGVPRHLLLGFLFH</sequence>
<gene>
    <name evidence="1" type="ORF">RIB2604_02101470</name>
</gene>
<reference evidence="2" key="2">
    <citation type="submission" date="2016-02" db="EMBL/GenBank/DDBJ databases">
        <title>Genome sequencing of Aspergillus luchuensis NBRC 4314.</title>
        <authorList>
            <person name="Yamada O."/>
        </authorList>
    </citation>
    <scope>NUCLEOTIDE SEQUENCE [LARGE SCALE GENOMIC DNA]</scope>
    <source>
        <strain evidence="2">RIB 2604</strain>
    </source>
</reference>
<dbReference type="AlphaFoldDB" id="A0A146FM47"/>
<evidence type="ECO:0000313" key="2">
    <source>
        <dbReference type="Proteomes" id="UP000075230"/>
    </source>
</evidence>
<name>A0A146FM47_ASPKA</name>
<protein>
    <submittedName>
        <fullName evidence="1">Uncharacterized protein</fullName>
    </submittedName>
</protein>
<reference evidence="1 2" key="1">
    <citation type="journal article" date="2016" name="DNA Res.">
        <title>Genome sequence of Aspergillus luchuensis NBRC 4314.</title>
        <authorList>
            <person name="Yamada O."/>
            <person name="Machida M."/>
            <person name="Hosoyama A."/>
            <person name="Goto M."/>
            <person name="Takahashi T."/>
            <person name="Futagami T."/>
            <person name="Yamagata Y."/>
            <person name="Takeuchi M."/>
            <person name="Kobayashi T."/>
            <person name="Koike H."/>
            <person name="Abe K."/>
            <person name="Asai K."/>
            <person name="Arita M."/>
            <person name="Fujita N."/>
            <person name="Fukuda K."/>
            <person name="Higa K."/>
            <person name="Horikawa H."/>
            <person name="Ishikawa T."/>
            <person name="Jinno K."/>
            <person name="Kato Y."/>
            <person name="Kirimura K."/>
            <person name="Mizutani O."/>
            <person name="Nakasone K."/>
            <person name="Sano M."/>
            <person name="Shiraishi Y."/>
            <person name="Tsukahara M."/>
            <person name="Gomi K."/>
        </authorList>
    </citation>
    <scope>NUCLEOTIDE SEQUENCE [LARGE SCALE GENOMIC DNA]</scope>
    <source>
        <strain evidence="1 2">RIB 2604</strain>
    </source>
</reference>
<dbReference type="Proteomes" id="UP000075230">
    <property type="component" value="Unassembled WGS sequence"/>
</dbReference>